<evidence type="ECO:0008006" key="2">
    <source>
        <dbReference type="Google" id="ProtNLM"/>
    </source>
</evidence>
<evidence type="ECO:0000313" key="1">
    <source>
        <dbReference type="EMBL" id="WTT15477.1"/>
    </source>
</evidence>
<accession>A0AAU1ZTN4</accession>
<gene>
    <name evidence="1" type="ORF">OHA22_08065</name>
</gene>
<dbReference type="AlphaFoldDB" id="A0AAU1ZTN4"/>
<reference evidence="1" key="1">
    <citation type="submission" date="2022-10" db="EMBL/GenBank/DDBJ databases">
        <title>The complete genomes of actinobacterial strains from the NBC collection.</title>
        <authorList>
            <person name="Joergensen T.S."/>
            <person name="Alvarez Arevalo M."/>
            <person name="Sterndorff E.B."/>
            <person name="Faurdal D."/>
            <person name="Vuksanovic O."/>
            <person name="Mourched A.-S."/>
            <person name="Charusanti P."/>
            <person name="Shaw S."/>
            <person name="Blin K."/>
            <person name="Weber T."/>
        </authorList>
    </citation>
    <scope>NUCLEOTIDE SEQUENCE</scope>
    <source>
        <strain evidence="1">NBC_00093</strain>
    </source>
</reference>
<protein>
    <recommendedName>
        <fullName evidence="2">Phage protein</fullName>
    </recommendedName>
</protein>
<sequence>MPTFDTDDVTIGSIAIPETRFMIGDHFPELRKRTVCEGWGFDIELLAVLDILEAVSAGLVSADDARKGLLEAVNRMYGPNGCFDYESAEDRQAWCERDGGCEACRRHQSDFERLVADAEGFWRRYQQPEKYPFTAGKKGLHETGCSVVKRAMPKQFSRPVGSQFSQALREYAHAANPFMDTGNYEDFDGCWNRAATYPTFRPMTVAEARAWTAQNTGPKGGRNYKPCRVCAPAL</sequence>
<organism evidence="1">
    <name type="scientific">Streptomyces sp. NBC_00093</name>
    <dbReference type="NCBI Taxonomy" id="2975649"/>
    <lineage>
        <taxon>Bacteria</taxon>
        <taxon>Bacillati</taxon>
        <taxon>Actinomycetota</taxon>
        <taxon>Actinomycetes</taxon>
        <taxon>Kitasatosporales</taxon>
        <taxon>Streptomycetaceae</taxon>
        <taxon>Streptomyces</taxon>
    </lineage>
</organism>
<proteinExistence type="predicted"/>
<name>A0AAU1ZTN4_9ACTN</name>
<dbReference type="EMBL" id="CP108222">
    <property type="protein sequence ID" value="WTT15477.1"/>
    <property type="molecule type" value="Genomic_DNA"/>
</dbReference>